<dbReference type="InterPro" id="IPR036034">
    <property type="entry name" value="PDZ_sf"/>
</dbReference>
<dbReference type="SMART" id="SM00245">
    <property type="entry name" value="TSPc"/>
    <property type="match status" value="1"/>
</dbReference>
<dbReference type="SMART" id="SM00228">
    <property type="entry name" value="PDZ"/>
    <property type="match status" value="1"/>
</dbReference>
<comment type="catalytic activity">
    <reaction evidence="5">
        <text>The enzyme shows specific recognition of a C-terminal tripeptide, Xaa-Yaa-Zaa, in which Xaa is preferably Ala or Leu, Yaa is preferably Ala or Tyr, and Zaa is preferably Ala, but then cleaves at a variable distance from the C-terminus. A typical cleavage is -Ala-Ala-|-Arg-Ala-Ala-Lys-Glu-Asn-Tyr-Ala-Leu-Ala-Ala.</text>
        <dbReference type="EC" id="3.4.21.102"/>
    </reaction>
</comment>
<dbReference type="GO" id="GO:0004252">
    <property type="term" value="F:serine-type endopeptidase activity"/>
    <property type="evidence" value="ECO:0007669"/>
    <property type="project" value="UniProtKB-EC"/>
</dbReference>
<dbReference type="RefSeq" id="WP_188725561.1">
    <property type="nucleotide sequence ID" value="NZ_BMJD01000035.1"/>
</dbReference>
<dbReference type="Pfam" id="PF22694">
    <property type="entry name" value="CtpB_N-like"/>
    <property type="match status" value="1"/>
</dbReference>
<dbReference type="Gene3D" id="3.90.226.10">
    <property type="entry name" value="2-enoyl-CoA Hydratase, Chain A, domain 1"/>
    <property type="match status" value="1"/>
</dbReference>
<proteinExistence type="inferred from homology"/>
<reference evidence="9" key="1">
    <citation type="journal article" date="2014" name="Int. J. Syst. Evol. Microbiol.">
        <title>Complete genome sequence of Corynebacterium casei LMG S-19264T (=DSM 44701T), isolated from a smear-ripened cheese.</title>
        <authorList>
            <consortium name="US DOE Joint Genome Institute (JGI-PGF)"/>
            <person name="Walter F."/>
            <person name="Albersmeier A."/>
            <person name="Kalinowski J."/>
            <person name="Ruckert C."/>
        </authorList>
    </citation>
    <scope>NUCLEOTIDE SEQUENCE</scope>
    <source>
        <strain evidence="9">CGMCC 1.15454</strain>
    </source>
</reference>
<dbReference type="InterPro" id="IPR036366">
    <property type="entry name" value="PGBDSf"/>
</dbReference>
<dbReference type="PROSITE" id="PS50106">
    <property type="entry name" value="PDZ"/>
    <property type="match status" value="1"/>
</dbReference>
<keyword evidence="3 7" id="KW-0378">Hydrolase</keyword>
<dbReference type="CDD" id="cd07560">
    <property type="entry name" value="Peptidase_S41_CPP"/>
    <property type="match status" value="1"/>
</dbReference>
<dbReference type="Gene3D" id="3.30.750.44">
    <property type="match status" value="1"/>
</dbReference>
<dbReference type="GO" id="GO:0007165">
    <property type="term" value="P:signal transduction"/>
    <property type="evidence" value="ECO:0007669"/>
    <property type="project" value="TreeGrafter"/>
</dbReference>
<evidence type="ECO:0000256" key="2">
    <source>
        <dbReference type="ARBA" id="ARBA00022670"/>
    </source>
</evidence>
<accession>A0A9W5U0L5</accession>
<comment type="caution">
    <text evidence="9">The sequence shown here is derived from an EMBL/GenBank/DDBJ whole genome shotgun (WGS) entry which is preliminary data.</text>
</comment>
<organism evidence="9 10">
    <name type="scientific">Lentibacillus populi</name>
    <dbReference type="NCBI Taxonomy" id="1827502"/>
    <lineage>
        <taxon>Bacteria</taxon>
        <taxon>Bacillati</taxon>
        <taxon>Bacillota</taxon>
        <taxon>Bacilli</taxon>
        <taxon>Bacillales</taxon>
        <taxon>Bacillaceae</taxon>
        <taxon>Lentibacillus</taxon>
    </lineage>
</organism>
<dbReference type="Gene3D" id="2.30.42.10">
    <property type="match status" value="1"/>
</dbReference>
<dbReference type="InterPro" id="IPR001478">
    <property type="entry name" value="PDZ"/>
</dbReference>
<dbReference type="PANTHER" id="PTHR32060:SF29">
    <property type="entry name" value="CARBOXY-TERMINAL PROCESSING PROTEASE CTPB"/>
    <property type="match status" value="1"/>
</dbReference>
<dbReference type="Proteomes" id="UP000621492">
    <property type="component" value="Unassembled WGS sequence"/>
</dbReference>
<dbReference type="NCBIfam" id="TIGR00225">
    <property type="entry name" value="prc"/>
    <property type="match status" value="1"/>
</dbReference>
<dbReference type="Gene3D" id="1.10.101.10">
    <property type="entry name" value="PGBD-like superfamily/PGBD"/>
    <property type="match status" value="1"/>
</dbReference>
<evidence type="ECO:0000256" key="5">
    <source>
        <dbReference type="ARBA" id="ARBA00051784"/>
    </source>
</evidence>
<comment type="similarity">
    <text evidence="1 7">Belongs to the peptidase S41A family.</text>
</comment>
<name>A0A9W5U0L5_9BACI</name>
<reference evidence="9" key="2">
    <citation type="submission" date="2020-09" db="EMBL/GenBank/DDBJ databases">
        <authorList>
            <person name="Sun Q."/>
            <person name="Zhou Y."/>
        </authorList>
    </citation>
    <scope>NUCLEOTIDE SEQUENCE</scope>
    <source>
        <strain evidence="9">CGMCC 1.15454</strain>
    </source>
</reference>
<dbReference type="InterPro" id="IPR002477">
    <property type="entry name" value="Peptidoglycan-bd-like"/>
</dbReference>
<feature type="domain" description="PDZ" evidence="8">
    <location>
        <begin position="111"/>
        <end position="175"/>
    </location>
</feature>
<dbReference type="SUPFAM" id="SSF52096">
    <property type="entry name" value="ClpP/crotonase"/>
    <property type="match status" value="1"/>
</dbReference>
<dbReference type="GO" id="GO:0030288">
    <property type="term" value="C:outer membrane-bounded periplasmic space"/>
    <property type="evidence" value="ECO:0007669"/>
    <property type="project" value="TreeGrafter"/>
</dbReference>
<evidence type="ECO:0000313" key="10">
    <source>
        <dbReference type="Proteomes" id="UP000621492"/>
    </source>
</evidence>
<evidence type="ECO:0000256" key="1">
    <source>
        <dbReference type="ARBA" id="ARBA00009179"/>
    </source>
</evidence>
<evidence type="ECO:0000256" key="3">
    <source>
        <dbReference type="ARBA" id="ARBA00022801"/>
    </source>
</evidence>
<dbReference type="InterPro" id="IPR004447">
    <property type="entry name" value="Peptidase_S41A"/>
</dbReference>
<dbReference type="SUPFAM" id="SSF47090">
    <property type="entry name" value="PGBD-like"/>
    <property type="match status" value="1"/>
</dbReference>
<evidence type="ECO:0000256" key="7">
    <source>
        <dbReference type="RuleBase" id="RU004404"/>
    </source>
</evidence>
<evidence type="ECO:0000256" key="6">
    <source>
        <dbReference type="ARBA" id="ARBA00066637"/>
    </source>
</evidence>
<gene>
    <name evidence="9" type="ORF">GCM10011409_34250</name>
</gene>
<dbReference type="Pfam" id="PF01471">
    <property type="entry name" value="PG_binding_1"/>
    <property type="match status" value="1"/>
</dbReference>
<protein>
    <recommendedName>
        <fullName evidence="6">C-terminal processing peptidase</fullName>
        <ecNumber evidence="6">3.4.21.102</ecNumber>
    </recommendedName>
</protein>
<dbReference type="FunFam" id="3.30.750.44:FF:000001">
    <property type="entry name" value="S41 family peptidase"/>
    <property type="match status" value="1"/>
</dbReference>
<dbReference type="EC" id="3.4.21.102" evidence="6"/>
<dbReference type="CDD" id="cd06782">
    <property type="entry name" value="cpPDZ_CPP-like"/>
    <property type="match status" value="1"/>
</dbReference>
<dbReference type="InterPro" id="IPR036365">
    <property type="entry name" value="PGBD-like_sf"/>
</dbReference>
<dbReference type="EMBL" id="BMJD01000035">
    <property type="protein sequence ID" value="GGB53771.1"/>
    <property type="molecule type" value="Genomic_DNA"/>
</dbReference>
<dbReference type="AlphaFoldDB" id="A0A9W5U0L5"/>
<dbReference type="InterPro" id="IPR005151">
    <property type="entry name" value="Tail-specific_protease"/>
</dbReference>
<dbReference type="InterPro" id="IPR029045">
    <property type="entry name" value="ClpP/crotonase-like_dom_sf"/>
</dbReference>
<keyword evidence="2 7" id="KW-0645">Protease</keyword>
<dbReference type="Pfam" id="PF13180">
    <property type="entry name" value="PDZ_2"/>
    <property type="match status" value="1"/>
</dbReference>
<dbReference type="PANTHER" id="PTHR32060">
    <property type="entry name" value="TAIL-SPECIFIC PROTEASE"/>
    <property type="match status" value="1"/>
</dbReference>
<evidence type="ECO:0000313" key="9">
    <source>
        <dbReference type="EMBL" id="GGB53771.1"/>
    </source>
</evidence>
<dbReference type="InterPro" id="IPR055210">
    <property type="entry name" value="CtpA/B_N"/>
</dbReference>
<sequence>MKFKKQYIFILIAALVLGFAGGFAGVKLAQPDQAEQDHKADIDLPLDKDNEEMEQPKNMDKVVQAFNLIKKHYLKDVKDQELIEGAVKGMLGTLDDPYSTYMDAETMEQFNETIESSFEGIGAEVSMVNGKVTIIAPIKDSPAEEAGLRPNDQILKVDKESVEGLELYEAVEKIRGKKGSKVVLQVQRPGVSEPFDVTIKRDDIPVETVYSKEKEIDGKKTGILEITTFSENTATEFKEQLTKLEEDGIEGLVIDVRGNPGGLFNAVEDILKLFITKDVPYVQIEDQNGEKTPYYSDLKEKKDYPVSVVIDEGSASASEILAVAMKEAGYDIVGTKSFGKGTVQQAVPMGDGSTIKLTFYKWLSPEGNWIHEKGVEPTIKVKQADYFYSNPVQIDKQLTYNHTGDNIKNIQIMLLGLGYEPGRKDGYFNKETEKAVKQFQQDNDLQATGKIDKETAGLIEAQIVDHIRSGDDDQQMAKALEELYK</sequence>
<evidence type="ECO:0000256" key="4">
    <source>
        <dbReference type="ARBA" id="ARBA00022825"/>
    </source>
</evidence>
<keyword evidence="10" id="KW-1185">Reference proteome</keyword>
<keyword evidence="4 7" id="KW-0720">Serine protease</keyword>
<dbReference type="SUPFAM" id="SSF50156">
    <property type="entry name" value="PDZ domain-like"/>
    <property type="match status" value="1"/>
</dbReference>
<dbReference type="GO" id="GO:0006508">
    <property type="term" value="P:proteolysis"/>
    <property type="evidence" value="ECO:0007669"/>
    <property type="project" value="UniProtKB-KW"/>
</dbReference>
<dbReference type="FunFam" id="2.30.42.10:FF:000063">
    <property type="entry name" value="Peptidase, S41 family"/>
    <property type="match status" value="1"/>
</dbReference>
<evidence type="ECO:0000259" key="8">
    <source>
        <dbReference type="PROSITE" id="PS50106"/>
    </source>
</evidence>
<dbReference type="Pfam" id="PF03572">
    <property type="entry name" value="Peptidase_S41"/>
    <property type="match status" value="1"/>
</dbReference>